<dbReference type="PANTHER" id="PTHR23026:SF123">
    <property type="entry name" value="NAD(P)H NITROREDUCTASE RV3131-RELATED"/>
    <property type="match status" value="1"/>
</dbReference>
<dbReference type="Proteomes" id="UP000741013">
    <property type="component" value="Unassembled WGS sequence"/>
</dbReference>
<keyword evidence="2" id="KW-1185">Reference proteome</keyword>
<reference evidence="1 2" key="1">
    <citation type="submission" date="2021-03" db="EMBL/GenBank/DDBJ databases">
        <title>Sequencing the genomes of 1000 actinobacteria strains.</title>
        <authorList>
            <person name="Klenk H.-P."/>
        </authorList>
    </citation>
    <scope>NUCLEOTIDE SEQUENCE [LARGE SCALE GENOMIC DNA]</scope>
    <source>
        <strain evidence="1 2">DSM 45510</strain>
    </source>
</reference>
<dbReference type="PANTHER" id="PTHR23026">
    <property type="entry name" value="NADPH NITROREDUCTASE"/>
    <property type="match status" value="1"/>
</dbReference>
<protein>
    <submittedName>
        <fullName evidence="1">Nitroreductase</fullName>
    </submittedName>
</protein>
<organism evidence="1 2">
    <name type="scientific">Amycolatopsis magusensis</name>
    <dbReference type="NCBI Taxonomy" id="882444"/>
    <lineage>
        <taxon>Bacteria</taxon>
        <taxon>Bacillati</taxon>
        <taxon>Actinomycetota</taxon>
        <taxon>Actinomycetes</taxon>
        <taxon>Pseudonocardiales</taxon>
        <taxon>Pseudonocardiaceae</taxon>
        <taxon>Amycolatopsis</taxon>
    </lineage>
</organism>
<name>A0ABS4Q531_9PSEU</name>
<comment type="caution">
    <text evidence="1">The sequence shown here is derived from an EMBL/GenBank/DDBJ whole genome shotgun (WGS) entry which is preliminary data.</text>
</comment>
<proteinExistence type="predicted"/>
<evidence type="ECO:0000313" key="1">
    <source>
        <dbReference type="EMBL" id="MBP2186780.1"/>
    </source>
</evidence>
<gene>
    <name evidence="1" type="ORF">JOM49_008306</name>
</gene>
<dbReference type="InterPro" id="IPR050627">
    <property type="entry name" value="Nitroreductase/BluB"/>
</dbReference>
<dbReference type="SUPFAM" id="SSF55469">
    <property type="entry name" value="FMN-dependent nitroreductase-like"/>
    <property type="match status" value="2"/>
</dbReference>
<dbReference type="RefSeq" id="WP_209670084.1">
    <property type="nucleotide sequence ID" value="NZ_JAGGMS010000001.1"/>
</dbReference>
<evidence type="ECO:0000313" key="2">
    <source>
        <dbReference type="Proteomes" id="UP000741013"/>
    </source>
</evidence>
<dbReference type="EMBL" id="JAGGMS010000001">
    <property type="protein sequence ID" value="MBP2186780.1"/>
    <property type="molecule type" value="Genomic_DNA"/>
</dbReference>
<dbReference type="Gene3D" id="3.40.109.10">
    <property type="entry name" value="NADH Oxidase"/>
    <property type="match status" value="2"/>
</dbReference>
<dbReference type="InterPro" id="IPR000415">
    <property type="entry name" value="Nitroreductase-like"/>
</dbReference>
<accession>A0ABS4Q531</accession>
<sequence length="295" mass="31899">MAGPDERTVRTAIELAVRAPSVHNSQPWRWRTGGDALELHAGRDRQVPETDPDGAELLLACGVALHHLRIGFAVQGWRTRVHRLPDALEPGHLATVELSRGEPGADEVALAAAIPRRRSDRRRYEPRRPPESHLSLIADRAEATGAVVRAVEDRRARPQLVRALAECARYQLLGPAVLLELAGGHWPPCVPDHDHESVLLTIGTAADDRLARLRAGEALSEILLAATGLGLASCALTDPLGVADVRQVLSKELLDGAHAQVVCRLGWARLNAEPLPATTRRPLDEVVQNLTAVAV</sequence>